<dbReference type="PANTHER" id="PTHR11907">
    <property type="entry name" value="AMIDOPHOSPHORIBOSYLTRANSFERASE"/>
    <property type="match status" value="1"/>
</dbReference>
<evidence type="ECO:0000313" key="5">
    <source>
        <dbReference type="Proteomes" id="UP000588068"/>
    </source>
</evidence>
<accession>A0A841HJI8</accession>
<dbReference type="RefSeq" id="WP_184330536.1">
    <property type="nucleotide sequence ID" value="NZ_JACHHZ010000002.1"/>
</dbReference>
<dbReference type="InterPro" id="IPR029055">
    <property type="entry name" value="Ntn_hydrolases_N"/>
</dbReference>
<evidence type="ECO:0000256" key="1">
    <source>
        <dbReference type="ARBA" id="ARBA00022679"/>
    </source>
</evidence>
<reference evidence="4 5" key="1">
    <citation type="submission" date="2020-08" db="EMBL/GenBank/DDBJ databases">
        <title>Genomic Encyclopedia of Type Strains, Phase IV (KMG-IV): sequencing the most valuable type-strain genomes for metagenomic binning, comparative biology and taxonomic classification.</title>
        <authorList>
            <person name="Goeker M."/>
        </authorList>
    </citation>
    <scope>NUCLEOTIDE SEQUENCE [LARGE SCALE GENOMIC DNA]</scope>
    <source>
        <strain evidence="4 5">DSM 26723</strain>
    </source>
</reference>
<keyword evidence="4" id="KW-0328">Glycosyltransferase</keyword>
<keyword evidence="5" id="KW-1185">Reference proteome</keyword>
<gene>
    <name evidence="4" type="ORF">HNQ60_001632</name>
</gene>
<dbReference type="EC" id="2.4.2.14" evidence="4"/>
<protein>
    <submittedName>
        <fullName evidence="4">Amidophosphoribosyltransferase</fullName>
        <ecNumber evidence="4">2.4.2.14</ecNumber>
    </submittedName>
</protein>
<keyword evidence="1 4" id="KW-0808">Transferase</keyword>
<sequence>MCGIVGLLLKDPGLRPRLGELMVPMMIGMTERGPDSAGLAVFTEPVEEGTYKISLYTGEQVVDWKGLLQKLRMAIDAKFDVVTSGNHAVLTSTASPSIVEAWIAEKLPQIAVLSIGRSIDLYKDIGAPADICKRYGFAKLQGTHLVGHTRMATESAVTPAHAHPFTAGHDFCLVHNGSLSNPHLVRRKLEPLGIEFETDNDTEAACRYFEWRLREGDDLKTAVQRGFEELDGFYTFLMGTDDELAIVRDAFACKPAIVAETDDYVAIASEFRSLAHLPGVHKARLFEPKPQEVYAWKV</sequence>
<dbReference type="AlphaFoldDB" id="A0A841HJI8"/>
<dbReference type="Gene3D" id="3.60.20.10">
    <property type="entry name" value="Glutamine Phosphoribosylpyrophosphate, subunit 1, domain 1"/>
    <property type="match status" value="1"/>
</dbReference>
<organism evidence="4 5">
    <name type="scientific">Povalibacter uvarum</name>
    <dbReference type="NCBI Taxonomy" id="732238"/>
    <lineage>
        <taxon>Bacteria</taxon>
        <taxon>Pseudomonadati</taxon>
        <taxon>Pseudomonadota</taxon>
        <taxon>Gammaproteobacteria</taxon>
        <taxon>Steroidobacterales</taxon>
        <taxon>Steroidobacteraceae</taxon>
        <taxon>Povalibacter</taxon>
    </lineage>
</organism>
<dbReference type="Pfam" id="PF13522">
    <property type="entry name" value="GATase_6"/>
    <property type="match status" value="1"/>
</dbReference>
<dbReference type="EMBL" id="JACHHZ010000002">
    <property type="protein sequence ID" value="MBB6092754.1"/>
    <property type="molecule type" value="Genomic_DNA"/>
</dbReference>
<dbReference type="PROSITE" id="PS51278">
    <property type="entry name" value="GATASE_TYPE_2"/>
    <property type="match status" value="1"/>
</dbReference>
<dbReference type="SUPFAM" id="SSF56235">
    <property type="entry name" value="N-terminal nucleophile aminohydrolases (Ntn hydrolases)"/>
    <property type="match status" value="1"/>
</dbReference>
<evidence type="ECO:0000256" key="2">
    <source>
        <dbReference type="ARBA" id="ARBA00022962"/>
    </source>
</evidence>
<evidence type="ECO:0000259" key="3">
    <source>
        <dbReference type="PROSITE" id="PS51278"/>
    </source>
</evidence>
<dbReference type="Proteomes" id="UP000588068">
    <property type="component" value="Unassembled WGS sequence"/>
</dbReference>
<dbReference type="InterPro" id="IPR017932">
    <property type="entry name" value="GATase_2_dom"/>
</dbReference>
<keyword evidence="2" id="KW-0315">Glutamine amidotransferase</keyword>
<feature type="domain" description="Glutamine amidotransferase type-2" evidence="3">
    <location>
        <begin position="2"/>
        <end position="298"/>
    </location>
</feature>
<dbReference type="GO" id="GO:0004044">
    <property type="term" value="F:amidophosphoribosyltransferase activity"/>
    <property type="evidence" value="ECO:0007669"/>
    <property type="project" value="UniProtKB-EC"/>
</dbReference>
<name>A0A841HJI8_9GAMM</name>
<evidence type="ECO:0000313" key="4">
    <source>
        <dbReference type="EMBL" id="MBB6092754.1"/>
    </source>
</evidence>
<comment type="caution">
    <text evidence="4">The sequence shown here is derived from an EMBL/GenBank/DDBJ whole genome shotgun (WGS) entry which is preliminary data.</text>
</comment>
<proteinExistence type="predicted"/>